<dbReference type="AlphaFoldDB" id="A0A4Q4ZKM5"/>
<evidence type="ECO:0000256" key="2">
    <source>
        <dbReference type="ARBA" id="ARBA00022777"/>
    </source>
</evidence>
<dbReference type="Proteomes" id="UP000295198">
    <property type="component" value="Unassembled WGS sequence"/>
</dbReference>
<dbReference type="Pfam" id="PF07730">
    <property type="entry name" value="HisKA_3"/>
    <property type="match status" value="1"/>
</dbReference>
<feature type="transmembrane region" description="Helical" evidence="5">
    <location>
        <begin position="117"/>
        <end position="134"/>
    </location>
</feature>
<sequence length="734" mass="76248">MGTSGVGVGTESDCTTGGGRDGSAGGCDRAGRPSRVTRDGSPGTGATIREHTAAMGRQTARVGAEASTPGQPAGDRVRRVVGWSLALITLALFATVPLSLAGDVMSRPRVQGAGPDWWYVVFVAAFALPGAALIHLRPRNWIGWILVGSGLLQVTNLAADAYSARALTEPDQSLPLGLAAAWLASWTWLPSLLLPVLVLPPLYPTGHPTSRYWVWHLRVALAGIGVAVVAIAFGPGGVDDTVRGTELPFAPPAWTAYIVVPLMIALLGAATASTVVGTLVRVVRATYPERQQLLWLLCVVTAMISTVFTEYRYVFVTAYCMVPVAVVVGVLRYHLLGIEVALRRTLLYVPMTLLVALVVGGLTTLLARLAPEGPLPLLAASAVVAVLVIPVAARLRVWVDRFVLGERADPLAVVDRLGAGLEVEQDDPVSAMLEAVASAVGASGASVRDPAGDVVARVGAPADLAPPALVLPLRHGGGVLGSLAVAPRPGASQVSASDARLLAALAPHLAVVVGSARLTGELALERNRVMAATLQERDRLRRDLHDGLGPSLSGIALGIEAARRAHDVDPDAVPTLLDRTREEAAGAVREIRRVLDGLRPTALDVRGLEGAVRDTARSLGMGGPGGPAFELRTDPLPPLPPPLEEAAFRIIAESMTNVSRHAGAAHCAVELARSNGDLRVGVTDDGSGLDPAATAGHGLESMRRRALDLGGSLTVGPAWPHGTAITALLPMEPA</sequence>
<feature type="region of interest" description="Disordered" evidence="4">
    <location>
        <begin position="1"/>
        <end position="47"/>
    </location>
</feature>
<evidence type="ECO:0000313" key="9">
    <source>
        <dbReference type="Proteomes" id="UP000295198"/>
    </source>
</evidence>
<dbReference type="Pfam" id="PF02518">
    <property type="entry name" value="HATPase_c"/>
    <property type="match status" value="1"/>
</dbReference>
<comment type="caution">
    <text evidence="8">The sequence shown here is derived from an EMBL/GenBank/DDBJ whole genome shotgun (WGS) entry which is preliminary data.</text>
</comment>
<feature type="transmembrane region" description="Helical" evidence="5">
    <location>
        <begin position="179"/>
        <end position="203"/>
    </location>
</feature>
<keyword evidence="2 8" id="KW-0418">Kinase</keyword>
<dbReference type="GO" id="GO:0046983">
    <property type="term" value="F:protein dimerization activity"/>
    <property type="evidence" value="ECO:0007669"/>
    <property type="project" value="InterPro"/>
</dbReference>
<feature type="transmembrane region" description="Helical" evidence="5">
    <location>
        <begin position="254"/>
        <end position="280"/>
    </location>
</feature>
<evidence type="ECO:0000259" key="7">
    <source>
        <dbReference type="Pfam" id="PF07730"/>
    </source>
</evidence>
<feature type="compositionally biased region" description="Gly residues" evidence="4">
    <location>
        <begin position="16"/>
        <end position="25"/>
    </location>
</feature>
<dbReference type="PANTHER" id="PTHR24421">
    <property type="entry name" value="NITRATE/NITRITE SENSOR PROTEIN NARX-RELATED"/>
    <property type="match status" value="1"/>
</dbReference>
<dbReference type="Gene3D" id="3.30.565.10">
    <property type="entry name" value="Histidine kinase-like ATPase, C-terminal domain"/>
    <property type="match status" value="1"/>
</dbReference>
<dbReference type="InterPro" id="IPR029016">
    <property type="entry name" value="GAF-like_dom_sf"/>
</dbReference>
<feature type="transmembrane region" description="Helical" evidence="5">
    <location>
        <begin position="141"/>
        <end position="159"/>
    </location>
</feature>
<dbReference type="EMBL" id="SDKM01000001">
    <property type="protein sequence ID" value="RYP88910.1"/>
    <property type="molecule type" value="Genomic_DNA"/>
</dbReference>
<feature type="domain" description="Histidine kinase/HSP90-like ATPase" evidence="6">
    <location>
        <begin position="645"/>
        <end position="732"/>
    </location>
</feature>
<feature type="transmembrane region" description="Helical" evidence="5">
    <location>
        <begin position="347"/>
        <end position="369"/>
    </location>
</feature>
<reference evidence="8 9" key="1">
    <citation type="submission" date="2019-01" db="EMBL/GenBank/DDBJ databases">
        <title>Nocardioides guangzhouensis sp. nov., an actinobacterium isolated from soil.</title>
        <authorList>
            <person name="Fu Y."/>
            <person name="Cai Y."/>
            <person name="Lin Z."/>
            <person name="Chen P."/>
        </authorList>
    </citation>
    <scope>NUCLEOTIDE SEQUENCE [LARGE SCALE GENOMIC DNA]</scope>
    <source>
        <strain evidence="8 9">130</strain>
    </source>
</reference>
<feature type="transmembrane region" description="Helical" evidence="5">
    <location>
        <begin position="375"/>
        <end position="393"/>
    </location>
</feature>
<dbReference type="InterPro" id="IPR050482">
    <property type="entry name" value="Sensor_HK_TwoCompSys"/>
</dbReference>
<feature type="transmembrane region" description="Helical" evidence="5">
    <location>
        <begin position="314"/>
        <end position="335"/>
    </location>
</feature>
<dbReference type="GO" id="GO:0000155">
    <property type="term" value="F:phosphorelay sensor kinase activity"/>
    <property type="evidence" value="ECO:0007669"/>
    <property type="project" value="InterPro"/>
</dbReference>
<protein>
    <submittedName>
        <fullName evidence="8">Sensor histidine kinase</fullName>
    </submittedName>
</protein>
<evidence type="ECO:0000256" key="4">
    <source>
        <dbReference type="SAM" id="MobiDB-lite"/>
    </source>
</evidence>
<dbReference type="GO" id="GO:0016020">
    <property type="term" value="C:membrane"/>
    <property type="evidence" value="ECO:0007669"/>
    <property type="project" value="InterPro"/>
</dbReference>
<dbReference type="InterPro" id="IPR036890">
    <property type="entry name" value="HATPase_C_sf"/>
</dbReference>
<feature type="transmembrane region" description="Helical" evidence="5">
    <location>
        <begin position="292"/>
        <end position="308"/>
    </location>
</feature>
<feature type="domain" description="Signal transduction histidine kinase subgroup 3 dimerisation and phosphoacceptor" evidence="7">
    <location>
        <begin position="536"/>
        <end position="603"/>
    </location>
</feature>
<evidence type="ECO:0000256" key="1">
    <source>
        <dbReference type="ARBA" id="ARBA00022679"/>
    </source>
</evidence>
<feature type="transmembrane region" description="Helical" evidence="5">
    <location>
        <begin position="215"/>
        <end position="234"/>
    </location>
</feature>
<name>A0A4Q4ZKM5_9ACTN</name>
<accession>A0A4Q4ZKM5</accession>
<dbReference type="OrthoDB" id="227596at2"/>
<dbReference type="CDD" id="cd16917">
    <property type="entry name" value="HATPase_UhpB-NarQ-NarX-like"/>
    <property type="match status" value="1"/>
</dbReference>
<keyword evidence="5" id="KW-0812">Transmembrane</keyword>
<keyword evidence="9" id="KW-1185">Reference proteome</keyword>
<dbReference type="Gene3D" id="3.30.450.40">
    <property type="match status" value="1"/>
</dbReference>
<dbReference type="Gene3D" id="1.20.5.1930">
    <property type="match status" value="1"/>
</dbReference>
<proteinExistence type="predicted"/>
<keyword evidence="1" id="KW-0808">Transferase</keyword>
<keyword evidence="5" id="KW-0472">Membrane</keyword>
<keyword evidence="3" id="KW-0902">Two-component regulatory system</keyword>
<dbReference type="SUPFAM" id="SSF55874">
    <property type="entry name" value="ATPase domain of HSP90 chaperone/DNA topoisomerase II/histidine kinase"/>
    <property type="match status" value="1"/>
</dbReference>
<evidence type="ECO:0000256" key="3">
    <source>
        <dbReference type="ARBA" id="ARBA00023012"/>
    </source>
</evidence>
<dbReference type="SUPFAM" id="SSF55781">
    <property type="entry name" value="GAF domain-like"/>
    <property type="match status" value="1"/>
</dbReference>
<dbReference type="InterPro" id="IPR003594">
    <property type="entry name" value="HATPase_dom"/>
</dbReference>
<feature type="transmembrane region" description="Helical" evidence="5">
    <location>
        <begin position="80"/>
        <end position="102"/>
    </location>
</feature>
<organism evidence="8 9">
    <name type="scientific">Nocardioides guangzhouensis</name>
    <dbReference type="NCBI Taxonomy" id="2497878"/>
    <lineage>
        <taxon>Bacteria</taxon>
        <taxon>Bacillati</taxon>
        <taxon>Actinomycetota</taxon>
        <taxon>Actinomycetes</taxon>
        <taxon>Propionibacteriales</taxon>
        <taxon>Nocardioidaceae</taxon>
        <taxon>Nocardioides</taxon>
    </lineage>
</organism>
<evidence type="ECO:0000259" key="6">
    <source>
        <dbReference type="Pfam" id="PF02518"/>
    </source>
</evidence>
<evidence type="ECO:0000313" key="8">
    <source>
        <dbReference type="EMBL" id="RYP88910.1"/>
    </source>
</evidence>
<dbReference type="InterPro" id="IPR011712">
    <property type="entry name" value="Sig_transdc_His_kin_sub3_dim/P"/>
</dbReference>
<keyword evidence="5" id="KW-1133">Transmembrane helix</keyword>
<gene>
    <name evidence="8" type="ORF">EKO23_00255</name>
</gene>
<evidence type="ECO:0000256" key="5">
    <source>
        <dbReference type="SAM" id="Phobius"/>
    </source>
</evidence>